<dbReference type="EMBL" id="VDMD01000012">
    <property type="protein sequence ID" value="TRM62740.1"/>
    <property type="molecule type" value="Genomic_DNA"/>
</dbReference>
<evidence type="ECO:0000313" key="3">
    <source>
        <dbReference type="Proteomes" id="UP000320762"/>
    </source>
</evidence>
<organism evidence="2 3">
    <name type="scientific">Schizophyllum amplum</name>
    <dbReference type="NCBI Taxonomy" id="97359"/>
    <lineage>
        <taxon>Eukaryota</taxon>
        <taxon>Fungi</taxon>
        <taxon>Dikarya</taxon>
        <taxon>Basidiomycota</taxon>
        <taxon>Agaricomycotina</taxon>
        <taxon>Agaricomycetes</taxon>
        <taxon>Agaricomycetidae</taxon>
        <taxon>Agaricales</taxon>
        <taxon>Schizophyllaceae</taxon>
        <taxon>Schizophyllum</taxon>
    </lineage>
</organism>
<dbReference type="OrthoDB" id="10403127at2759"/>
<accession>A0A550CD48</accession>
<reference evidence="2 3" key="1">
    <citation type="journal article" date="2019" name="New Phytol.">
        <title>Comparative genomics reveals unique wood-decay strategies and fruiting body development in the Schizophyllaceae.</title>
        <authorList>
            <person name="Almasi E."/>
            <person name="Sahu N."/>
            <person name="Krizsan K."/>
            <person name="Balint B."/>
            <person name="Kovacs G.M."/>
            <person name="Kiss B."/>
            <person name="Cseklye J."/>
            <person name="Drula E."/>
            <person name="Henrissat B."/>
            <person name="Nagy I."/>
            <person name="Chovatia M."/>
            <person name="Adam C."/>
            <person name="LaButti K."/>
            <person name="Lipzen A."/>
            <person name="Riley R."/>
            <person name="Grigoriev I.V."/>
            <person name="Nagy L.G."/>
        </authorList>
    </citation>
    <scope>NUCLEOTIDE SEQUENCE [LARGE SCALE GENOMIC DNA]</scope>
    <source>
        <strain evidence="2 3">NL-1724</strain>
    </source>
</reference>
<feature type="compositionally biased region" description="Polar residues" evidence="1">
    <location>
        <begin position="291"/>
        <end position="308"/>
    </location>
</feature>
<keyword evidence="3" id="KW-1185">Reference proteome</keyword>
<name>A0A550CD48_9AGAR</name>
<gene>
    <name evidence="2" type="ORF">BD626DRAFT_498289</name>
</gene>
<feature type="region of interest" description="Disordered" evidence="1">
    <location>
        <begin position="243"/>
        <end position="314"/>
    </location>
</feature>
<feature type="compositionally biased region" description="Low complexity" evidence="1">
    <location>
        <begin position="243"/>
        <end position="255"/>
    </location>
</feature>
<evidence type="ECO:0000256" key="1">
    <source>
        <dbReference type="SAM" id="MobiDB-lite"/>
    </source>
</evidence>
<comment type="caution">
    <text evidence="2">The sequence shown here is derived from an EMBL/GenBank/DDBJ whole genome shotgun (WGS) entry which is preliminary data.</text>
</comment>
<dbReference type="Proteomes" id="UP000320762">
    <property type="component" value="Unassembled WGS sequence"/>
</dbReference>
<protein>
    <submittedName>
        <fullName evidence="2">Uncharacterized protein</fullName>
    </submittedName>
</protein>
<dbReference type="AlphaFoldDB" id="A0A550CD48"/>
<evidence type="ECO:0000313" key="2">
    <source>
        <dbReference type="EMBL" id="TRM62740.1"/>
    </source>
</evidence>
<sequence length="498" mass="54648">MSHCVVRASYKGRDTPLVLSHLLPNRRSFNRLDPTPSPAFLHTYTPFCLEQLTLSCPYRFPTLPFVSPPNPLDELTMAPLTSKLSFPSLSAARKHHQPPPLVISAPQKLRPVPASCKKRGRENEYPPDTEDTNPRTRRRTASIWNGVIRRRRPTTAPAPPPDARRSVANILFGDEPSVRLRKPSNISSRRPSVAVLSRQPSCASIAARPRAPTPGAMAASAIRRGSGTRNIFKRIRKSLTRSRGSSVCAGSCGSGTDSDSEHLSDWVLGSDGRTSRTPPPLPPKPEWMQPARTSNPPYSSTRSSNRIQAGSPMEPMSVVSSVYDDESVQDYGEIVRDSNGLLRLGAHDLKLNVVLLRTSLVADGSDANQSIACQLGLHITVTDEERWRSSALAAPDITLLDVRLSCEPVTVSTRSTKPSRRWLCQPNGSLAELVDCRRQSGLAIGSDWTRTNCDVRTLASKRATDWRSARGWIKTVRGYALTRICFDDTAGAAVRARA</sequence>
<proteinExistence type="predicted"/>
<feature type="region of interest" description="Disordered" evidence="1">
    <location>
        <begin position="90"/>
        <end position="135"/>
    </location>
</feature>